<feature type="signal peptide" evidence="1">
    <location>
        <begin position="1"/>
        <end position="20"/>
    </location>
</feature>
<proteinExistence type="predicted"/>
<keyword evidence="2" id="KW-0449">Lipoprotein</keyword>
<reference evidence="2 3" key="1">
    <citation type="submission" date="2015-03" db="EMBL/GenBank/DDBJ databases">
        <title>Draft Genome Sequences of Agrobacterium nepotum Strain 39/7T (= CFBP 7436T = LMG 26435T) and Agrobacterium sp. Strain KFB 330 (= CFBP 8308 = LMG 28674).</title>
        <authorList>
            <person name="Kuzmanovic N."/>
            <person name="Pulawska J."/>
            <person name="Obradovic A."/>
        </authorList>
    </citation>
    <scope>NUCLEOTIDE SEQUENCE [LARGE SCALE GENOMIC DNA]</scope>
    <source>
        <strain evidence="2 3">39/7</strain>
    </source>
</reference>
<dbReference type="RefSeq" id="WP_045021120.1">
    <property type="nucleotide sequence ID" value="NZ_JWJH01000011.1"/>
</dbReference>
<keyword evidence="3" id="KW-1185">Reference proteome</keyword>
<accession>A0ABR5CRJ0</accession>
<organism evidence="2 3">
    <name type="scientific">Rhizobium nepotum 39/7</name>
    <dbReference type="NCBI Taxonomy" id="1368418"/>
    <lineage>
        <taxon>Bacteria</taxon>
        <taxon>Pseudomonadati</taxon>
        <taxon>Pseudomonadota</taxon>
        <taxon>Alphaproteobacteria</taxon>
        <taxon>Hyphomicrobiales</taxon>
        <taxon>Rhizobiaceae</taxon>
        <taxon>Rhizobium/Agrobacterium group</taxon>
        <taxon>Rhizobium</taxon>
    </lineage>
</organism>
<feature type="chain" id="PRO_5047170535" evidence="1">
    <location>
        <begin position="21"/>
        <end position="90"/>
    </location>
</feature>
<name>A0ABR5CRJ0_9HYPH</name>
<evidence type="ECO:0000256" key="1">
    <source>
        <dbReference type="SAM" id="SignalP"/>
    </source>
</evidence>
<evidence type="ECO:0000313" key="2">
    <source>
        <dbReference type="EMBL" id="KJF67430.1"/>
    </source>
</evidence>
<comment type="caution">
    <text evidence="2">The sequence shown here is derived from an EMBL/GenBank/DDBJ whole genome shotgun (WGS) entry which is preliminary data.</text>
</comment>
<dbReference type="PROSITE" id="PS51257">
    <property type="entry name" value="PROKAR_LIPOPROTEIN"/>
    <property type="match status" value="1"/>
</dbReference>
<dbReference type="EMBL" id="JWJH01000011">
    <property type="protein sequence ID" value="KJF67430.1"/>
    <property type="molecule type" value="Genomic_DNA"/>
</dbReference>
<sequence>MRVSIVLGSLAALMALTACQTLTPEERRARDEATCRGYGFRTGTDQMAGCLLDLDLDRRADNRAWQAQMNRDMFYRPVVVERRIIVQPNP</sequence>
<gene>
    <name evidence="2" type="ORF">RS75_13240</name>
</gene>
<keyword evidence="1" id="KW-0732">Signal</keyword>
<evidence type="ECO:0000313" key="3">
    <source>
        <dbReference type="Proteomes" id="UP000052068"/>
    </source>
</evidence>
<protein>
    <submittedName>
        <fullName evidence="2">Lipoprotein</fullName>
    </submittedName>
</protein>
<dbReference type="Proteomes" id="UP000052068">
    <property type="component" value="Unassembled WGS sequence"/>
</dbReference>